<feature type="domain" description="YhaN AAA" evidence="2">
    <location>
        <begin position="5"/>
        <end position="203"/>
    </location>
</feature>
<keyword evidence="1" id="KW-0175">Coiled coil</keyword>
<organism evidence="3 4">
    <name type="scientific">Bacillus inaquosorum</name>
    <dbReference type="NCBI Taxonomy" id="483913"/>
    <lineage>
        <taxon>Bacteria</taxon>
        <taxon>Bacillati</taxon>
        <taxon>Bacillota</taxon>
        <taxon>Bacilli</taxon>
        <taxon>Bacillales</taxon>
        <taxon>Bacillaceae</taxon>
        <taxon>Bacillus</taxon>
    </lineage>
</organism>
<dbReference type="AlphaFoldDB" id="A0A9Q4EXV1"/>
<dbReference type="RefSeq" id="WP_268285649.1">
    <property type="nucleotide sequence ID" value="NZ_JALAJJ010000046.1"/>
</dbReference>
<accession>A0A9Q4EXV1</accession>
<name>A0A9Q4EXV1_9BACI</name>
<dbReference type="EMBL" id="JALAXJ010000013">
    <property type="protein sequence ID" value="MCY9230209.1"/>
    <property type="molecule type" value="Genomic_DNA"/>
</dbReference>
<dbReference type="Pfam" id="PF13514">
    <property type="entry name" value="AAA_27"/>
    <property type="match status" value="1"/>
</dbReference>
<feature type="coiled-coil region" evidence="1">
    <location>
        <begin position="179"/>
        <end position="233"/>
    </location>
</feature>
<dbReference type="InterPro" id="IPR027417">
    <property type="entry name" value="P-loop_NTPase"/>
</dbReference>
<dbReference type="Gene3D" id="3.40.50.300">
    <property type="entry name" value="P-loop containing nucleotide triphosphate hydrolases"/>
    <property type="match status" value="2"/>
</dbReference>
<dbReference type="InterPro" id="IPR038734">
    <property type="entry name" value="YhaN_AAA"/>
</dbReference>
<dbReference type="SUPFAM" id="SSF52540">
    <property type="entry name" value="P-loop containing nucleoside triphosphate hydrolases"/>
    <property type="match status" value="1"/>
</dbReference>
<reference evidence="3" key="1">
    <citation type="submission" date="2022-02" db="EMBL/GenBank/DDBJ databases">
        <title>Crop Bioprotection Bacillus Genome Sequencing.</title>
        <authorList>
            <person name="Dunlap C."/>
        </authorList>
    </citation>
    <scope>NUCLEOTIDE SEQUENCE</scope>
    <source>
        <strain evidence="3">T20C13</strain>
    </source>
</reference>
<dbReference type="PANTHER" id="PTHR41259">
    <property type="entry name" value="DOUBLE-STRAND BREAK REPAIR RAD50 ATPASE, PUTATIVE-RELATED"/>
    <property type="match status" value="1"/>
</dbReference>
<evidence type="ECO:0000313" key="3">
    <source>
        <dbReference type="EMBL" id="MCY9230209.1"/>
    </source>
</evidence>
<feature type="coiled-coil region" evidence="1">
    <location>
        <begin position="378"/>
        <end position="459"/>
    </location>
</feature>
<dbReference type="PANTHER" id="PTHR41259:SF1">
    <property type="entry name" value="DOUBLE-STRAND BREAK REPAIR RAD50 ATPASE, PUTATIVE-RELATED"/>
    <property type="match status" value="1"/>
</dbReference>
<evidence type="ECO:0000256" key="1">
    <source>
        <dbReference type="SAM" id="Coils"/>
    </source>
</evidence>
<proteinExistence type="predicted"/>
<evidence type="ECO:0000259" key="2">
    <source>
        <dbReference type="Pfam" id="PF13514"/>
    </source>
</evidence>
<gene>
    <name evidence="3" type="ORF">MOE99_12800</name>
</gene>
<sequence length="965" mass="111180">MKALRIKSLHIYHYGKFSNRTFHFSASPVQLIYGLNEAGKTTMMSFIESMMFGFPKTKKYEPKAGGVYGGVLEAEHPEYGVLKIERTKGTAEKLRVYTEKGEVKQGDFLKQLFQGTDRALYKAIYSFDVFGLQEIHAFNRDKIGEFLLFSSLFGAEAVSKLDSRLDKESERLYKPNGRNPQLNQELETLKQLTAKLKQAEAEEAGYHQLLEEKRTLEARLAAAETELKEAAGHFRTIEGAIELKPLLNDKAALEQAIAQYPEQARQFPADGLHQLEKYESHLHPKSAQLEALRVKMAELDKQMQKLNPDKEILAKETLIQELSAGFHMYQSCGEQLAAIQAQLRQSSAQAAAGLEQLNKTDEIELLNMNTSYDYEWKLQQAVQQYVQARDRKRQLDETFELARQELEDAEKAVHAASSAILENSQRKDKEAALKAYDEAQGQHQEQAKLREQLKFFERQQAKQKKTVIAAGMLFIVLFLLLQQWIPAISIGAALIVYWLASGKKTPSSRNSGEPRQPMTDISPAEAEALREALWEDDRNKQHLITQRAVLQQKETAYERVIQQFEQWEADMAPSFTQVERFMKELGFKEDPSFLLDAYSLMKDVKKEVKKKHELTIEAGRLKKHRRTFEERVSKLMSENHSENISISDALHTLQKNVEREKEIEKQKKGIETDIHYTKEQLLELEQEIQYFQAQIEQLFATAAAKDRNEFCAIADISKKLKDMEIKLHHINAQLQGGHPEEIELADSNTLTELKNKQFVENERKERLTEEIQQLRSQIALLFVKQEQLEASGLVSDLKLQTEMQKERVKETAKKWASIQMIKQVIRNKLERHKKVELPRLLETAGEFFCPLTDGSYKTIYFSETDDSIMVMHCDGTVYHAEELSQGTCEQLYTAIRFALAVTRQDWARLPFQLDDSFVHFDQERLKRVLDVLYDLSEGGRQILYFTCHDHVKDAFQSSQIIHLVS</sequence>
<comment type="caution">
    <text evidence="3">The sequence shown here is derived from an EMBL/GenBank/DDBJ whole genome shotgun (WGS) entry which is preliminary data.</text>
</comment>
<feature type="coiled-coil region" evidence="1">
    <location>
        <begin position="681"/>
        <end position="784"/>
    </location>
</feature>
<evidence type="ECO:0000313" key="4">
    <source>
        <dbReference type="Proteomes" id="UP001066278"/>
    </source>
</evidence>
<dbReference type="Proteomes" id="UP001066278">
    <property type="component" value="Unassembled WGS sequence"/>
</dbReference>
<protein>
    <submittedName>
        <fullName evidence="3">AAA family ATPase</fullName>
    </submittedName>
</protein>